<dbReference type="GO" id="GO:0072330">
    <property type="term" value="P:monocarboxylic acid biosynthetic process"/>
    <property type="evidence" value="ECO:0007669"/>
    <property type="project" value="UniProtKB-ARBA"/>
</dbReference>
<dbReference type="FunFam" id="3.40.50.980:FF:000002">
    <property type="entry name" value="Enterobactin synthetase component F"/>
    <property type="match status" value="1"/>
</dbReference>
<comment type="cofactor">
    <cofactor evidence="1">
        <name>pantetheine 4'-phosphate</name>
        <dbReference type="ChEBI" id="CHEBI:47942"/>
    </cofactor>
</comment>
<dbReference type="SMART" id="SM00823">
    <property type="entry name" value="PKS_PP"/>
    <property type="match status" value="1"/>
</dbReference>
<dbReference type="InterPro" id="IPR020845">
    <property type="entry name" value="AMP-binding_CS"/>
</dbReference>
<dbReference type="SUPFAM" id="SSF52777">
    <property type="entry name" value="CoA-dependent acyltransferases"/>
    <property type="match status" value="2"/>
</dbReference>
<dbReference type="Pfam" id="PF00550">
    <property type="entry name" value="PP-binding"/>
    <property type="match status" value="1"/>
</dbReference>
<gene>
    <name evidence="5" type="ORF">CPter91_5286</name>
</gene>
<dbReference type="RefSeq" id="WP_061945253.1">
    <property type="nucleotide sequence ID" value="NZ_CP013234.1"/>
</dbReference>
<dbReference type="SUPFAM" id="SSF56801">
    <property type="entry name" value="Acetyl-CoA synthetase-like"/>
    <property type="match status" value="1"/>
</dbReference>
<accession>A0A127QD66</accession>
<dbReference type="KEGG" id="cpra:CPter91_5286"/>
<dbReference type="GO" id="GO:0003824">
    <property type="term" value="F:catalytic activity"/>
    <property type="evidence" value="ECO:0007669"/>
    <property type="project" value="InterPro"/>
</dbReference>
<dbReference type="InterPro" id="IPR045851">
    <property type="entry name" value="AMP-bd_C_sf"/>
</dbReference>
<dbReference type="InterPro" id="IPR020806">
    <property type="entry name" value="PKS_PP-bd"/>
</dbReference>
<dbReference type="InterPro" id="IPR001031">
    <property type="entry name" value="Thioesterase"/>
</dbReference>
<dbReference type="InterPro" id="IPR036736">
    <property type="entry name" value="ACP-like_sf"/>
</dbReference>
<dbReference type="Gene3D" id="3.30.300.30">
    <property type="match status" value="1"/>
</dbReference>
<dbReference type="STRING" id="279113.CPter91_5286"/>
<dbReference type="InterPro" id="IPR025110">
    <property type="entry name" value="AMP-bd_C"/>
</dbReference>
<dbReference type="InterPro" id="IPR020802">
    <property type="entry name" value="TesA-like"/>
</dbReference>
<dbReference type="Gene3D" id="3.40.50.12780">
    <property type="entry name" value="N-terminal domain of ligase-like"/>
    <property type="match status" value="1"/>
</dbReference>
<dbReference type="Proteomes" id="UP000074561">
    <property type="component" value="Chromosome"/>
</dbReference>
<dbReference type="Pfam" id="PF00501">
    <property type="entry name" value="AMP-binding"/>
    <property type="match status" value="1"/>
</dbReference>
<dbReference type="Gene3D" id="3.40.50.1820">
    <property type="entry name" value="alpha/beta hydrolase"/>
    <property type="match status" value="1"/>
</dbReference>
<dbReference type="Gene3D" id="1.10.1200.10">
    <property type="entry name" value="ACP-like"/>
    <property type="match status" value="1"/>
</dbReference>
<proteinExistence type="predicted"/>
<reference evidence="5 6" key="1">
    <citation type="submission" date="2015-11" db="EMBL/GenBank/DDBJ databases">
        <title>Exploring the genomic traits of fungus-feeding bacterial genus Collimonas.</title>
        <authorList>
            <person name="Song C."/>
            <person name="Schmidt R."/>
            <person name="de Jager V."/>
            <person name="Krzyzanowska D."/>
            <person name="Jongedijk E."/>
            <person name="Cankar K."/>
            <person name="Beekwilder J."/>
            <person name="van Veen A."/>
            <person name="de Boer W."/>
            <person name="van Veen J.A."/>
            <person name="Garbeva P."/>
        </authorList>
    </citation>
    <scope>NUCLEOTIDE SEQUENCE [LARGE SCALE GENOMIC DNA]</scope>
    <source>
        <strain evidence="5 6">Ter91</strain>
    </source>
</reference>
<keyword evidence="2" id="KW-0596">Phosphopantetheine</keyword>
<dbReference type="EMBL" id="CP013234">
    <property type="protein sequence ID" value="AMP07572.1"/>
    <property type="molecule type" value="Genomic_DNA"/>
</dbReference>
<dbReference type="GO" id="GO:0043041">
    <property type="term" value="P:amino acid activation for nonribosomal peptide biosynthetic process"/>
    <property type="evidence" value="ECO:0007669"/>
    <property type="project" value="TreeGrafter"/>
</dbReference>
<dbReference type="InterPro" id="IPR001242">
    <property type="entry name" value="Condensation_dom"/>
</dbReference>
<dbReference type="InterPro" id="IPR029058">
    <property type="entry name" value="AB_hydrolase_fold"/>
</dbReference>
<organism evidence="5 6">
    <name type="scientific">Collimonas pratensis</name>
    <dbReference type="NCBI Taxonomy" id="279113"/>
    <lineage>
        <taxon>Bacteria</taxon>
        <taxon>Pseudomonadati</taxon>
        <taxon>Pseudomonadota</taxon>
        <taxon>Betaproteobacteria</taxon>
        <taxon>Burkholderiales</taxon>
        <taxon>Oxalobacteraceae</taxon>
        <taxon>Collimonas</taxon>
    </lineage>
</organism>
<dbReference type="FunFam" id="3.30.300.30:FF:000010">
    <property type="entry name" value="Enterobactin synthetase component F"/>
    <property type="match status" value="1"/>
</dbReference>
<dbReference type="GO" id="GO:0044550">
    <property type="term" value="P:secondary metabolite biosynthetic process"/>
    <property type="evidence" value="ECO:0007669"/>
    <property type="project" value="UniProtKB-ARBA"/>
</dbReference>
<evidence type="ECO:0000313" key="5">
    <source>
        <dbReference type="EMBL" id="AMP07572.1"/>
    </source>
</evidence>
<protein>
    <submittedName>
        <fullName evidence="5">Amino acid adenylation domain protein</fullName>
    </submittedName>
</protein>
<sequence>MSAVPTFLPALSALDKRALLASMLRKQASEQYTQVPLSRGQKALWFLHQSAKDSCAYNIAFSIRIRSELDVDALQRSFQHLLERHSALRSRFIMQDGELVQQVCGYQSVAFELVQAADASPEALSRQVTAAYQQPFDLEQGPLFRAQLFRCAPHDHVLLLTVNHIVYDGWSLWLSLEEVGRIYDAEVKGQKALLPELSASYGDFMLRQEQMLAGAEGERLWNYWKQQLDGDLPTLNLPTDRTRPPVQTYRGASHKFSLDHDLAQRLTGLAKNQGVTQFTLLLAAFQVLLHRYSGQEQILVGAPTTGSRVGELANVVGYFVNPVVLRSDLSGNPQFKSLLATVHGTVLGALEHQDYPFPLLVERLRPQRDPSHAPLFQVSFVFQRAQRKGGLLDLTVPDQPAAARVNWGGLEVEHFDMAQQEGQFDLELELTSVDEAIFGSFKYNTDLFDASTVARLADSFGVLLRSIAEEPAQHIGQIPILSAAARSDVITASGALPDTHLEVECLHRVFEARAAATPDAVAVVYGDVRLSYRELNDKAECLARYLQYVGVSPDVLVGICVDRSWEMIVGLLGILKAGGAYVPLDPATPIERRSFIIGDSAVSVLLTQQVYAADLQQTGAKVVALDADWAEIAAIGNAAGFELKCSVGVDHLAYVIYTSGTTGQPKGVQITHRNVSRLFAATRPWYRFNATDVWPLFHSFAFDVSVWEIWGAFLHGGRLVVVPHLVTRAPAEFRALLIREGVTVLNQTPSAFRLFMQADGEAAPKSDLNSDSNSNSDLSLRLVIFAGEALDIQSLKPWFDRHGDVQPQLVNMYGITETTVHASYRPLTVRDLASTKSMVGVPIPDLQLHILDPFLQPLPVGVVGEIHVGGDGLARGYLRRPELDAARFIGHPFSREEGARLYRSGDLARYLPNGDIEYLGRLDNQVKIRGFRIELGEIETVLGSHAGVTAAIVRVQKEQKGGDRLVAYIVAREAGASLSAALRSYLYDKLPDYMVPSVFVMIDQLPLTGNGKVDYRALPAPDHQRGVSEQSLVPPRDGIERRLVSLWESVLEISPIGVQDNFFNLGGHSLLAVYLMAEIEREFGKNLPLATLFRNPTIEKLGESLRDETENVAWSPLVPIRATGTAMPFFCVAGGGGNVLYFYALASMLPADRPFYGLQAIGLDGQQAPLEKVEEIAAAYIREIRKVQPHGPYLLGGHCFGSWIAFEMAQQLQQQGEQIASVIVIDAPAPLPKPAQVSLDNTDDATWLAKFGAILSESAGKDLGVDHAELRCLGPEAQLAYFKDKMEAGGMLPPGTAMAQVRGFFQVFVQNSKTAYLPHDTQPVPITLFKAEEFHPDYDYSAADDADAGSAASTLGWNSFSGNRTTVALVPGNHITMMSEPHVFGLADKIKLSLQHLG</sequence>
<dbReference type="InterPro" id="IPR009081">
    <property type="entry name" value="PP-bd_ACP"/>
</dbReference>
<dbReference type="NCBIfam" id="TIGR01733">
    <property type="entry name" value="AA-adenyl-dom"/>
    <property type="match status" value="1"/>
</dbReference>
<dbReference type="FunFam" id="3.40.50.12780:FF:000012">
    <property type="entry name" value="Non-ribosomal peptide synthetase"/>
    <property type="match status" value="1"/>
</dbReference>
<name>A0A127QD66_9BURK</name>
<evidence type="ECO:0000256" key="3">
    <source>
        <dbReference type="ARBA" id="ARBA00022553"/>
    </source>
</evidence>
<dbReference type="InterPro" id="IPR010071">
    <property type="entry name" value="AA_adenyl_dom"/>
</dbReference>
<evidence type="ECO:0000259" key="4">
    <source>
        <dbReference type="PROSITE" id="PS50075"/>
    </source>
</evidence>
<dbReference type="SUPFAM" id="SSF47336">
    <property type="entry name" value="ACP-like"/>
    <property type="match status" value="1"/>
</dbReference>
<dbReference type="SUPFAM" id="SSF53474">
    <property type="entry name" value="alpha/beta-Hydrolases"/>
    <property type="match status" value="1"/>
</dbReference>
<dbReference type="Pfam" id="PF00668">
    <property type="entry name" value="Condensation"/>
    <property type="match status" value="1"/>
</dbReference>
<dbReference type="PROSITE" id="PS00455">
    <property type="entry name" value="AMP_BINDING"/>
    <property type="match status" value="1"/>
</dbReference>
<dbReference type="InterPro" id="IPR023213">
    <property type="entry name" value="CAT-like_dom_sf"/>
</dbReference>
<dbReference type="GO" id="GO:0005829">
    <property type="term" value="C:cytosol"/>
    <property type="evidence" value="ECO:0007669"/>
    <property type="project" value="TreeGrafter"/>
</dbReference>
<dbReference type="PATRIC" id="fig|279113.9.peg.5241"/>
<dbReference type="PROSITE" id="PS50075">
    <property type="entry name" value="CARRIER"/>
    <property type="match status" value="1"/>
</dbReference>
<keyword evidence="3" id="KW-0597">Phosphoprotein</keyword>
<dbReference type="Gene3D" id="3.30.559.30">
    <property type="entry name" value="Nonribosomal peptide synthetase, condensation domain"/>
    <property type="match status" value="1"/>
</dbReference>
<dbReference type="Pfam" id="PF00975">
    <property type="entry name" value="Thioesterase"/>
    <property type="match status" value="1"/>
</dbReference>
<dbReference type="PANTHER" id="PTHR45527:SF14">
    <property type="entry name" value="PLIPASTATIN SYNTHASE SUBUNIT B"/>
    <property type="match status" value="1"/>
</dbReference>
<dbReference type="GO" id="GO:0031177">
    <property type="term" value="F:phosphopantetheine binding"/>
    <property type="evidence" value="ECO:0007669"/>
    <property type="project" value="InterPro"/>
</dbReference>
<dbReference type="FunFam" id="3.40.50.980:FF:000001">
    <property type="entry name" value="Non-ribosomal peptide synthetase"/>
    <property type="match status" value="1"/>
</dbReference>
<evidence type="ECO:0000256" key="2">
    <source>
        <dbReference type="ARBA" id="ARBA00022450"/>
    </source>
</evidence>
<evidence type="ECO:0000256" key="1">
    <source>
        <dbReference type="ARBA" id="ARBA00001957"/>
    </source>
</evidence>
<dbReference type="SMART" id="SM00824">
    <property type="entry name" value="PKS_TE"/>
    <property type="match status" value="1"/>
</dbReference>
<feature type="domain" description="Carrier" evidence="4">
    <location>
        <begin position="1034"/>
        <end position="1109"/>
    </location>
</feature>
<dbReference type="Gene3D" id="3.30.559.10">
    <property type="entry name" value="Chloramphenicol acetyltransferase-like domain"/>
    <property type="match status" value="1"/>
</dbReference>
<dbReference type="InterPro" id="IPR042099">
    <property type="entry name" value="ANL_N_sf"/>
</dbReference>
<dbReference type="Pfam" id="PF13193">
    <property type="entry name" value="AMP-binding_C"/>
    <property type="match status" value="1"/>
</dbReference>
<dbReference type="OrthoDB" id="6297021at2"/>
<dbReference type="CDD" id="cd17643">
    <property type="entry name" value="A_NRPS_Cytc1-like"/>
    <property type="match status" value="1"/>
</dbReference>
<dbReference type="CDD" id="cd19531">
    <property type="entry name" value="LCL_NRPS-like"/>
    <property type="match status" value="1"/>
</dbReference>
<dbReference type="InterPro" id="IPR000873">
    <property type="entry name" value="AMP-dep_synth/lig_dom"/>
</dbReference>
<dbReference type="PANTHER" id="PTHR45527">
    <property type="entry name" value="NONRIBOSOMAL PEPTIDE SYNTHETASE"/>
    <property type="match status" value="1"/>
</dbReference>
<evidence type="ECO:0000313" key="6">
    <source>
        <dbReference type="Proteomes" id="UP000074561"/>
    </source>
</evidence>
<dbReference type="FunFam" id="1.10.1200.10:FF:000016">
    <property type="entry name" value="Non-ribosomal peptide synthase"/>
    <property type="match status" value="1"/>
</dbReference>